<accession>A0A411BW15</accession>
<dbReference type="RefSeq" id="YP_010653423.1">
    <property type="nucleotide sequence ID" value="NC_070797.1"/>
</dbReference>
<evidence type="ECO:0000313" key="1">
    <source>
        <dbReference type="EMBL" id="QAY05801.1"/>
    </source>
</evidence>
<dbReference type="Proteomes" id="UP000290746">
    <property type="component" value="Segment"/>
</dbReference>
<dbReference type="EMBL" id="MK359313">
    <property type="protein sequence ID" value="QAY05801.1"/>
    <property type="molecule type" value="Genomic_DNA"/>
</dbReference>
<proteinExistence type="predicted"/>
<gene>
    <name evidence="1" type="primary">63</name>
    <name evidence="1" type="ORF">SEA_VASANTI_63</name>
</gene>
<sequence length="77" mass="8517">MPATVVNRVTSLHRPLPPDAPFADVVAYWQKRMPAVDMVAIANGALARSFAMLCEYVGISTDAMDEMLAEFTEDDER</sequence>
<protein>
    <submittedName>
        <fullName evidence="1">Uncharacterized protein</fullName>
    </submittedName>
</protein>
<dbReference type="KEGG" id="vg:77929257"/>
<evidence type="ECO:0000313" key="2">
    <source>
        <dbReference type="Proteomes" id="UP000290746"/>
    </source>
</evidence>
<name>A0A411BW15_9CAUD</name>
<dbReference type="GeneID" id="77929257"/>
<reference evidence="1 2" key="1">
    <citation type="submission" date="2019-01" db="EMBL/GenBank/DDBJ databases">
        <authorList>
            <person name="Braley A."/>
            <person name="Cevasco M.E."/>
            <person name="Cornely K.A."/>
            <person name="Deaver S."/>
            <person name="Easterwood J.C."/>
            <person name="Korey C.A."/>
            <person name="Neely M."/>
            <person name="Reyna N."/>
            <person name="Tobiason D."/>
            <person name="Wilczek M."/>
            <person name="Molloy S.D."/>
            <person name="Garlena R.A."/>
            <person name="Russell D.A."/>
            <person name="Pope W.H."/>
            <person name="Jacobs-Sera D."/>
            <person name="Hatfull G.F."/>
        </authorList>
    </citation>
    <scope>NUCLEOTIDE SEQUENCE [LARGE SCALE GENOMIC DNA]</scope>
</reference>
<keyword evidence="2" id="KW-1185">Reference proteome</keyword>
<organism evidence="1 2">
    <name type="scientific">Gordonia phage Vasanti</name>
    <dbReference type="NCBI Taxonomy" id="2502431"/>
    <lineage>
        <taxon>Viruses</taxon>
        <taxon>Duplodnaviria</taxon>
        <taxon>Heunggongvirae</taxon>
        <taxon>Uroviricota</taxon>
        <taxon>Caudoviricetes</taxon>
        <taxon>Attisvirus</taxon>
        <taxon>Attisvirus vasanti</taxon>
    </lineage>
</organism>